<reference evidence="2" key="1">
    <citation type="journal article" date="2019" name="Int. J. Syst. Evol. Microbiol.">
        <title>The Global Catalogue of Microorganisms (GCM) 10K type strain sequencing project: providing services to taxonomists for standard genome sequencing and annotation.</title>
        <authorList>
            <consortium name="The Broad Institute Genomics Platform"/>
            <consortium name="The Broad Institute Genome Sequencing Center for Infectious Disease"/>
            <person name="Wu L."/>
            <person name="Ma J."/>
        </authorList>
    </citation>
    <scope>NUCLEOTIDE SEQUENCE [LARGE SCALE GENOMIC DNA]</scope>
    <source>
        <strain evidence="2">CGMCC 1.15053</strain>
    </source>
</reference>
<protein>
    <submittedName>
        <fullName evidence="1">Uncharacterized protein</fullName>
    </submittedName>
</protein>
<proteinExistence type="predicted"/>
<evidence type="ECO:0000313" key="1">
    <source>
        <dbReference type="EMBL" id="MFC5849719.1"/>
    </source>
</evidence>
<organism evidence="1 2">
    <name type="scientific">Deinococcus petrolearius</name>
    <dbReference type="NCBI Taxonomy" id="1751295"/>
    <lineage>
        <taxon>Bacteria</taxon>
        <taxon>Thermotogati</taxon>
        <taxon>Deinococcota</taxon>
        <taxon>Deinococci</taxon>
        <taxon>Deinococcales</taxon>
        <taxon>Deinococcaceae</taxon>
        <taxon>Deinococcus</taxon>
    </lineage>
</organism>
<dbReference type="EMBL" id="JBHSOH010000031">
    <property type="protein sequence ID" value="MFC5849719.1"/>
    <property type="molecule type" value="Genomic_DNA"/>
</dbReference>
<keyword evidence="2" id="KW-1185">Reference proteome</keyword>
<dbReference type="RefSeq" id="WP_380051091.1">
    <property type="nucleotide sequence ID" value="NZ_JBHSOH010000031.1"/>
</dbReference>
<comment type="caution">
    <text evidence="1">The sequence shown here is derived from an EMBL/GenBank/DDBJ whole genome shotgun (WGS) entry which is preliminary data.</text>
</comment>
<sequence>MATYEQEVVQQYGAFIARRRKNRPEDEYHQPTAEELSEFTEHFKQRTVALGRCFRPFRSPCHHEHACVRCGSLAMDAEQLPRLLRIEEEVQVSLAEAQQASWTADIEGYGITLMHIQEKKAQVERILRTSESVKSAQKE</sequence>
<name>A0ABW1DRI8_9DEIO</name>
<evidence type="ECO:0000313" key="2">
    <source>
        <dbReference type="Proteomes" id="UP001595979"/>
    </source>
</evidence>
<accession>A0ABW1DRI8</accession>
<dbReference type="Proteomes" id="UP001595979">
    <property type="component" value="Unassembled WGS sequence"/>
</dbReference>
<gene>
    <name evidence="1" type="ORF">ACFPQ6_15545</name>
</gene>